<organism evidence="2 3">
    <name type="scientific">Actinokineospora guangxiensis</name>
    <dbReference type="NCBI Taxonomy" id="1490288"/>
    <lineage>
        <taxon>Bacteria</taxon>
        <taxon>Bacillati</taxon>
        <taxon>Actinomycetota</taxon>
        <taxon>Actinomycetes</taxon>
        <taxon>Pseudonocardiales</taxon>
        <taxon>Pseudonocardiaceae</taxon>
        <taxon>Actinokineospora</taxon>
    </lineage>
</organism>
<evidence type="ECO:0000313" key="2">
    <source>
        <dbReference type="EMBL" id="MFC5290807.1"/>
    </source>
</evidence>
<feature type="non-terminal residue" evidence="2">
    <location>
        <position position="1"/>
    </location>
</feature>
<comment type="caution">
    <text evidence="2">The sequence shown here is derived from an EMBL/GenBank/DDBJ whole genome shotgun (WGS) entry which is preliminary data.</text>
</comment>
<proteinExistence type="predicted"/>
<accession>A0ABW0EUL6</accession>
<feature type="compositionally biased region" description="Pro residues" evidence="1">
    <location>
        <begin position="1"/>
        <end position="12"/>
    </location>
</feature>
<protein>
    <submittedName>
        <fullName evidence="2">Uncharacterized protein</fullName>
    </submittedName>
</protein>
<feature type="region of interest" description="Disordered" evidence="1">
    <location>
        <begin position="1"/>
        <end position="79"/>
    </location>
</feature>
<dbReference type="Proteomes" id="UP001596157">
    <property type="component" value="Unassembled WGS sequence"/>
</dbReference>
<sequence length="79" mass="8082">TGTFVPPSPQPVRPVLSGFGPSGSGTPTGHTPVPPRAADPEPPVPAAPPPPKRPSYLVEGDDDEMFGNDEFTAPPVIGE</sequence>
<feature type="compositionally biased region" description="Pro residues" evidence="1">
    <location>
        <begin position="32"/>
        <end position="53"/>
    </location>
</feature>
<keyword evidence="3" id="KW-1185">Reference proteome</keyword>
<gene>
    <name evidence="2" type="ORF">ACFPM7_27475</name>
</gene>
<name>A0ABW0EUL6_9PSEU</name>
<evidence type="ECO:0000256" key="1">
    <source>
        <dbReference type="SAM" id="MobiDB-lite"/>
    </source>
</evidence>
<reference evidence="3" key="1">
    <citation type="journal article" date="2019" name="Int. J. Syst. Evol. Microbiol.">
        <title>The Global Catalogue of Microorganisms (GCM) 10K type strain sequencing project: providing services to taxonomists for standard genome sequencing and annotation.</title>
        <authorList>
            <consortium name="The Broad Institute Genomics Platform"/>
            <consortium name="The Broad Institute Genome Sequencing Center for Infectious Disease"/>
            <person name="Wu L."/>
            <person name="Ma J."/>
        </authorList>
    </citation>
    <scope>NUCLEOTIDE SEQUENCE [LARGE SCALE GENOMIC DNA]</scope>
    <source>
        <strain evidence="3">CCUG 59778</strain>
    </source>
</reference>
<dbReference type="EMBL" id="JBHSKF010000019">
    <property type="protein sequence ID" value="MFC5290807.1"/>
    <property type="molecule type" value="Genomic_DNA"/>
</dbReference>
<evidence type="ECO:0000313" key="3">
    <source>
        <dbReference type="Proteomes" id="UP001596157"/>
    </source>
</evidence>